<keyword evidence="2" id="KW-1185">Reference proteome</keyword>
<dbReference type="OrthoDB" id="6460236at2759"/>
<evidence type="ECO:0000313" key="1">
    <source>
        <dbReference type="EMBL" id="GBM63774.1"/>
    </source>
</evidence>
<sequence length="120" mass="14110">MASVQQNARLGRLCSHGRKSNVPAQRRFRLEYRNCQSRSKKSINRWTIDRNNSWYEQFKGIGNVPHRNGAGRPSVSDEVVERGRETSFLNCSYQRLMEFLPGNRQYRSSNRKHIICVCYN</sequence>
<protein>
    <recommendedName>
        <fullName evidence="3">DUF4817 domain-containing protein</fullName>
    </recommendedName>
</protein>
<evidence type="ECO:0008006" key="3">
    <source>
        <dbReference type="Google" id="ProtNLM"/>
    </source>
</evidence>
<accession>A0A4Y2HEQ4</accession>
<organism evidence="1 2">
    <name type="scientific">Araneus ventricosus</name>
    <name type="common">Orbweaver spider</name>
    <name type="synonym">Epeira ventricosa</name>
    <dbReference type="NCBI Taxonomy" id="182803"/>
    <lineage>
        <taxon>Eukaryota</taxon>
        <taxon>Metazoa</taxon>
        <taxon>Ecdysozoa</taxon>
        <taxon>Arthropoda</taxon>
        <taxon>Chelicerata</taxon>
        <taxon>Arachnida</taxon>
        <taxon>Araneae</taxon>
        <taxon>Araneomorphae</taxon>
        <taxon>Entelegynae</taxon>
        <taxon>Araneoidea</taxon>
        <taxon>Araneidae</taxon>
        <taxon>Araneus</taxon>
    </lineage>
</organism>
<dbReference type="Proteomes" id="UP000499080">
    <property type="component" value="Unassembled WGS sequence"/>
</dbReference>
<dbReference type="EMBL" id="BGPR01001889">
    <property type="protein sequence ID" value="GBM63774.1"/>
    <property type="molecule type" value="Genomic_DNA"/>
</dbReference>
<comment type="caution">
    <text evidence="1">The sequence shown here is derived from an EMBL/GenBank/DDBJ whole genome shotgun (WGS) entry which is preliminary data.</text>
</comment>
<gene>
    <name evidence="1" type="ORF">AVEN_8871_1</name>
</gene>
<evidence type="ECO:0000313" key="2">
    <source>
        <dbReference type="Proteomes" id="UP000499080"/>
    </source>
</evidence>
<proteinExistence type="predicted"/>
<name>A0A4Y2HEQ4_ARAVE</name>
<dbReference type="AlphaFoldDB" id="A0A4Y2HEQ4"/>
<reference evidence="1 2" key="1">
    <citation type="journal article" date="2019" name="Sci. Rep.">
        <title>Orb-weaving spider Araneus ventricosus genome elucidates the spidroin gene catalogue.</title>
        <authorList>
            <person name="Kono N."/>
            <person name="Nakamura H."/>
            <person name="Ohtoshi R."/>
            <person name="Moran D.A.P."/>
            <person name="Shinohara A."/>
            <person name="Yoshida Y."/>
            <person name="Fujiwara M."/>
            <person name="Mori M."/>
            <person name="Tomita M."/>
            <person name="Arakawa K."/>
        </authorList>
    </citation>
    <scope>NUCLEOTIDE SEQUENCE [LARGE SCALE GENOMIC DNA]</scope>
</reference>